<dbReference type="Gene3D" id="3.30.70.270">
    <property type="match status" value="1"/>
</dbReference>
<dbReference type="SUPFAM" id="SSF48452">
    <property type="entry name" value="TPR-like"/>
    <property type="match status" value="1"/>
</dbReference>
<feature type="domain" description="GGDEF" evidence="1">
    <location>
        <begin position="45"/>
        <end position="177"/>
    </location>
</feature>
<dbReference type="SUPFAM" id="SSF52540">
    <property type="entry name" value="P-loop containing nucleoside triphosphate hydrolases"/>
    <property type="match status" value="1"/>
</dbReference>
<dbReference type="Pfam" id="PF13181">
    <property type="entry name" value="TPR_8"/>
    <property type="match status" value="1"/>
</dbReference>
<dbReference type="SUPFAM" id="SSF55073">
    <property type="entry name" value="Nucleotide cyclase"/>
    <property type="match status" value="1"/>
</dbReference>
<dbReference type="PROSITE" id="PS50887">
    <property type="entry name" value="GGDEF"/>
    <property type="match status" value="1"/>
</dbReference>
<evidence type="ECO:0000313" key="3">
    <source>
        <dbReference type="Proteomes" id="UP000316639"/>
    </source>
</evidence>
<gene>
    <name evidence="2" type="ORF">FKR81_20420</name>
</gene>
<accession>A0A563ES90</accession>
<dbReference type="InterPro" id="IPR027417">
    <property type="entry name" value="P-loop_NTPase"/>
</dbReference>
<protein>
    <submittedName>
        <fullName evidence="2">Diguanylate cyclase</fullName>
    </submittedName>
</protein>
<dbReference type="InterPro" id="IPR029787">
    <property type="entry name" value="Nucleotide_cyclase"/>
</dbReference>
<organism evidence="2 3">
    <name type="scientific">Lentzea tibetensis</name>
    <dbReference type="NCBI Taxonomy" id="2591470"/>
    <lineage>
        <taxon>Bacteria</taxon>
        <taxon>Bacillati</taxon>
        <taxon>Actinomycetota</taxon>
        <taxon>Actinomycetes</taxon>
        <taxon>Pseudonocardiales</taxon>
        <taxon>Pseudonocardiaceae</taxon>
        <taxon>Lentzea</taxon>
    </lineage>
</organism>
<dbReference type="Gene3D" id="3.40.50.300">
    <property type="entry name" value="P-loop containing nucleotide triphosphate hydrolases"/>
    <property type="match status" value="1"/>
</dbReference>
<dbReference type="Pfam" id="PF00990">
    <property type="entry name" value="GGDEF"/>
    <property type="match status" value="1"/>
</dbReference>
<dbReference type="AlphaFoldDB" id="A0A563ES90"/>
<name>A0A563ES90_9PSEU</name>
<dbReference type="InterPro" id="IPR000160">
    <property type="entry name" value="GGDEF_dom"/>
</dbReference>
<dbReference type="Proteomes" id="UP000316639">
    <property type="component" value="Unassembled WGS sequence"/>
</dbReference>
<evidence type="ECO:0000259" key="1">
    <source>
        <dbReference type="PROSITE" id="PS50887"/>
    </source>
</evidence>
<dbReference type="SMART" id="SM00267">
    <property type="entry name" value="GGDEF"/>
    <property type="match status" value="1"/>
</dbReference>
<keyword evidence="3" id="KW-1185">Reference proteome</keyword>
<dbReference type="NCBIfam" id="TIGR00254">
    <property type="entry name" value="GGDEF"/>
    <property type="match status" value="1"/>
</dbReference>
<dbReference type="PRINTS" id="PR00364">
    <property type="entry name" value="DISEASERSIST"/>
</dbReference>
<dbReference type="InterPro" id="IPR058852">
    <property type="entry name" value="HTH_77"/>
</dbReference>
<dbReference type="EMBL" id="VOBR01000012">
    <property type="protein sequence ID" value="TWP50536.1"/>
    <property type="molecule type" value="Genomic_DNA"/>
</dbReference>
<dbReference type="SMART" id="SM00028">
    <property type="entry name" value="TPR"/>
    <property type="match status" value="3"/>
</dbReference>
<dbReference type="InterPro" id="IPR043128">
    <property type="entry name" value="Rev_trsase/Diguanyl_cyclase"/>
</dbReference>
<dbReference type="Pfam" id="PF25872">
    <property type="entry name" value="HTH_77"/>
    <property type="match status" value="1"/>
</dbReference>
<dbReference type="InterPro" id="IPR011990">
    <property type="entry name" value="TPR-like_helical_dom_sf"/>
</dbReference>
<sequence>MTNPPSIDRGVLRTLLTDAVTGALARGGLDGCLDGAIVRARRTGGCCSVFVFDVDHFKTVNDAYGHARGDTVLRLIVERARTVARDTDVLVRYGGDEFVLVLPETSAVEAAQVAQRLVDAIGAEPFPGDPPLSVSISLGLATYPDDAADRHELIELADRRNYLAKRRGRGRAVGDDLQAGGRRSSDRLLERDAAFAVARDFLVRLDARGRGALRVAGERGAGHTRFLAEVGKLAGMRGFAVLHVGTDAAERGVDQAERVLVIADTDADLAEVGRRVRRLAGRSGPRVVGLVQAVHDPVGPAPPVPLLDTVVLAPLSESALHVWLRSTLHGEPTRELVQWLARRSGGFIAQAERALTQLADLGHLEQGGNGDWGVSPVAVARADNARRRLPAAVSSLVGRARDTARVADLLADRRLVTLTGAGGIGKTRLALAVAGAVADEFADGAVFLSLAEATTTELVVSAAAAVLEVPEGADEPLADTVIRALSGLELLLVLDNFEHVLSAGSFVAALLAAAPGVRVLITSRQRLRLTGEQVYPVPPLLVPDLDRLPTRPEETAAALDASPALALFVSRATEAVYGLTFSPDDLRAAAEVCCRLDGLPLAIELTAANCDVLSPTRILAQLNERSELPATGPQDLPARQQTLRATIDWSFALLDAGDQELLTRLAVFAGGCPADAIAAVCVPSGATAGESISRLTDRLAGLVDRNLLGARNTADGVRYTMLETIRAYAGERLATAADEGLAQRHAAYFAAFAERADKGLAGPEGASWYARVSREYLNLRAAHIWAMAERDTLTAARIVLGVTRYWQKGWHIREGREWHRRLLAEAVDRPLPDGVRGWLMESAAFLAIKQDDQAAALSLGEKSLQLGRELGDLDLVAKALNVVGLVARQSGDIDRARACFGECVEIQESRGKRDTILAAASGNLSMIALFEGDLHTARKLLLRDIELDRLLGNLRSLLLTLVGLGDVCVDLGDAAAARPLLTEAVEIGRQIGDIGGEAYALHILGRLTRLDGDPVEAYRLYTTAIRQHHGFGDRFAVLYTLSSLTDLLSTVEPALAARMLGAVEVIRAQDSTPMTKHQAAVRDRTLLRIRAVLTDAEVEAAIAAGRVMDLDALVATALEVDPASCAQRRGPRTA</sequence>
<proteinExistence type="predicted"/>
<dbReference type="Gene3D" id="1.25.40.10">
    <property type="entry name" value="Tetratricopeptide repeat domain"/>
    <property type="match status" value="1"/>
</dbReference>
<comment type="caution">
    <text evidence="2">The sequence shown here is derived from an EMBL/GenBank/DDBJ whole genome shotgun (WGS) entry which is preliminary data.</text>
</comment>
<reference evidence="2 3" key="1">
    <citation type="submission" date="2019-07" db="EMBL/GenBank/DDBJ databases">
        <title>Lentzea xizangensis sp. nov., isolated from Qinghai-Tibetan Plateau Soils.</title>
        <authorList>
            <person name="Huang J."/>
        </authorList>
    </citation>
    <scope>NUCLEOTIDE SEQUENCE [LARGE SCALE GENOMIC DNA]</scope>
    <source>
        <strain evidence="2 3">FXJ1.1311</strain>
    </source>
</reference>
<dbReference type="PANTHER" id="PTHR47691:SF3">
    <property type="entry name" value="HTH-TYPE TRANSCRIPTIONAL REGULATOR RV0890C-RELATED"/>
    <property type="match status" value="1"/>
</dbReference>
<dbReference type="PANTHER" id="PTHR47691">
    <property type="entry name" value="REGULATOR-RELATED"/>
    <property type="match status" value="1"/>
</dbReference>
<evidence type="ECO:0000313" key="2">
    <source>
        <dbReference type="EMBL" id="TWP50536.1"/>
    </source>
</evidence>
<dbReference type="CDD" id="cd01949">
    <property type="entry name" value="GGDEF"/>
    <property type="match status" value="1"/>
</dbReference>
<dbReference type="OrthoDB" id="33864at2"/>
<dbReference type="InterPro" id="IPR019734">
    <property type="entry name" value="TPR_rpt"/>
</dbReference>